<dbReference type="Proteomes" id="UP000233365">
    <property type="component" value="Unassembled WGS sequence"/>
</dbReference>
<evidence type="ECO:0000256" key="1">
    <source>
        <dbReference type="SAM" id="SignalP"/>
    </source>
</evidence>
<comment type="caution">
    <text evidence="2">The sequence shown here is derived from an EMBL/GenBank/DDBJ whole genome shotgun (WGS) entry which is preliminary data.</text>
</comment>
<feature type="signal peptide" evidence="1">
    <location>
        <begin position="1"/>
        <end position="21"/>
    </location>
</feature>
<name>A0ABX4R6B3_9PROT</name>
<organism evidence="2 3">
    <name type="scientific">Thalassospira povalilytica</name>
    <dbReference type="NCBI Taxonomy" id="732237"/>
    <lineage>
        <taxon>Bacteria</taxon>
        <taxon>Pseudomonadati</taxon>
        <taxon>Pseudomonadota</taxon>
        <taxon>Alphaproteobacteria</taxon>
        <taxon>Rhodospirillales</taxon>
        <taxon>Thalassospiraceae</taxon>
        <taxon>Thalassospira</taxon>
    </lineage>
</organism>
<proteinExistence type="predicted"/>
<dbReference type="CDD" id="cd00648">
    <property type="entry name" value="Periplasmic_Binding_Protein_Type_2"/>
    <property type="match status" value="1"/>
</dbReference>
<sequence>MCAHLLRGFILSVLLVPSVQAKDACLRIAMPEIHVSPENMAQYRRVMADAGLCVEPASLPQIRAVAALRAGKIDGVFAGQDDFPELVDIPVVPGEVILGKLPGLLIVRKGPVTGFDNLTNEVLGVPLGATWPRKLIAGYANIVRVPRGAEMLKEMLREGRIDAMLLDGYSLNWAGGVPDGYNAIPVATITVHSWLRAEFAEHIPKFDQGTRAYLKAVQEEE</sequence>
<protein>
    <recommendedName>
        <fullName evidence="4">Solute-binding protein family 3/N-terminal domain-containing protein</fullName>
    </recommendedName>
</protein>
<dbReference type="EMBL" id="PGTS01000005">
    <property type="protein sequence ID" value="PKR48809.1"/>
    <property type="molecule type" value="Genomic_DNA"/>
</dbReference>
<keyword evidence="1" id="KW-0732">Signal</keyword>
<evidence type="ECO:0008006" key="4">
    <source>
        <dbReference type="Google" id="ProtNLM"/>
    </source>
</evidence>
<evidence type="ECO:0000313" key="3">
    <source>
        <dbReference type="Proteomes" id="UP000233365"/>
    </source>
</evidence>
<accession>A0ABX4R6B3</accession>
<feature type="chain" id="PRO_5047190979" description="Solute-binding protein family 3/N-terminal domain-containing protein" evidence="1">
    <location>
        <begin position="22"/>
        <end position="221"/>
    </location>
</feature>
<keyword evidence="3" id="KW-1185">Reference proteome</keyword>
<reference evidence="2 3" key="1">
    <citation type="submission" date="2017-11" db="EMBL/GenBank/DDBJ databases">
        <title>Biodiversity and function of Thalassospira species in the particle-attached aromatic-hydrocarbon-degrading consortia from the surface seawater of the China South Sea.</title>
        <authorList>
            <person name="Dong C."/>
            <person name="Liu R."/>
            <person name="Shao Z."/>
        </authorList>
    </citation>
    <scope>NUCLEOTIDE SEQUENCE [LARGE SCALE GENOMIC DNA]</scope>
    <source>
        <strain evidence="2 3">139Z-12</strain>
    </source>
</reference>
<evidence type="ECO:0000313" key="2">
    <source>
        <dbReference type="EMBL" id="PKR48809.1"/>
    </source>
</evidence>
<dbReference type="SUPFAM" id="SSF53850">
    <property type="entry name" value="Periplasmic binding protein-like II"/>
    <property type="match status" value="1"/>
</dbReference>
<gene>
    <name evidence="2" type="ORF">CU041_15220</name>
</gene>